<dbReference type="KEGG" id="saqi:AXG55_08535"/>
<dbReference type="RefSeq" id="WP_148697694.1">
    <property type="nucleotide sequence ID" value="NZ_CP017834.1"/>
</dbReference>
<organism evidence="2 3">
    <name type="scientific">Silvanigrella aquatica</name>
    <dbReference type="NCBI Taxonomy" id="1915309"/>
    <lineage>
        <taxon>Bacteria</taxon>
        <taxon>Pseudomonadati</taxon>
        <taxon>Bdellovibrionota</taxon>
        <taxon>Oligoflexia</taxon>
        <taxon>Silvanigrellales</taxon>
        <taxon>Silvanigrellaceae</taxon>
        <taxon>Silvanigrella</taxon>
    </lineage>
</organism>
<name>A0A1L4D173_9BACT</name>
<keyword evidence="3" id="KW-1185">Reference proteome</keyword>
<dbReference type="AlphaFoldDB" id="A0A1L4D173"/>
<dbReference type="EMBL" id="CP017834">
    <property type="protein sequence ID" value="APJ03949.1"/>
    <property type="molecule type" value="Genomic_DNA"/>
</dbReference>
<evidence type="ECO:0000313" key="2">
    <source>
        <dbReference type="EMBL" id="APJ03949.1"/>
    </source>
</evidence>
<feature type="transmembrane region" description="Helical" evidence="1">
    <location>
        <begin position="6"/>
        <end position="23"/>
    </location>
</feature>
<accession>A0A1L4D173</accession>
<reference evidence="2 3" key="1">
    <citation type="submission" date="2016-10" db="EMBL/GenBank/DDBJ databases">
        <title>Silvanigrella aquatica sp. nov., isolated from a freshwater lake located in the Black Forest, Germany, description of Silvanigrellaceae fam. nov., Silvanigrellales ord. nov., reclassification of the order Bdellovibrionales in the class Oligoflexia, reclassification of the families Bacteriovoracaceae and Halobacteriovoraceae in the new order Bacteriovoracales ord. nov., and reclassification of the family Pseudobacteriovoracaceae in the order Oligoflexiales.</title>
        <authorList>
            <person name="Hahn M.W."/>
            <person name="Schmidt J."/>
            <person name="Koll U."/>
            <person name="Rohde M."/>
            <person name="Verbag S."/>
            <person name="Pitt A."/>
            <person name="Nakai R."/>
            <person name="Naganuma T."/>
            <person name="Lang E."/>
        </authorList>
    </citation>
    <scope>NUCLEOTIDE SEQUENCE [LARGE SCALE GENOMIC DNA]</scope>
    <source>
        <strain evidence="2 3">MWH-Nonnen-W8red</strain>
    </source>
</reference>
<dbReference type="STRING" id="1915309.AXG55_08535"/>
<keyword evidence="1" id="KW-1133">Transmembrane helix</keyword>
<proteinExistence type="predicted"/>
<keyword evidence="1" id="KW-0472">Membrane</keyword>
<gene>
    <name evidence="2" type="ORF">AXG55_08535</name>
</gene>
<sequence length="181" mass="21482">MNIYILFIIGIICSFFCGVFYESKKSYHDIQFQKELNHNHIKNEIQKELNNLNAKKNQIVIKKTLKKPDGTVKIEESVYMQNLLSIKNAKEKNFKNIDNIHFIENMRMQKNNEFLNMDLYLKYIYSFANFSTQQNFQTNISIGGKVSFKMTNSFWIFTSYEHHLASRNNLAEIGAFYRLSF</sequence>
<evidence type="ECO:0008006" key="4">
    <source>
        <dbReference type="Google" id="ProtNLM"/>
    </source>
</evidence>
<protein>
    <recommendedName>
        <fullName evidence="4">Autotransporter domain-containing protein</fullName>
    </recommendedName>
</protein>
<evidence type="ECO:0000313" key="3">
    <source>
        <dbReference type="Proteomes" id="UP000184731"/>
    </source>
</evidence>
<keyword evidence="1" id="KW-0812">Transmembrane</keyword>
<evidence type="ECO:0000256" key="1">
    <source>
        <dbReference type="SAM" id="Phobius"/>
    </source>
</evidence>
<dbReference type="Proteomes" id="UP000184731">
    <property type="component" value="Chromosome"/>
</dbReference>